<evidence type="ECO:0000256" key="2">
    <source>
        <dbReference type="ARBA" id="ARBA00022679"/>
    </source>
</evidence>
<evidence type="ECO:0000313" key="7">
    <source>
        <dbReference type="EMBL" id="KMY33857.1"/>
    </source>
</evidence>
<evidence type="ECO:0000256" key="3">
    <source>
        <dbReference type="ARBA" id="ARBA00023315"/>
    </source>
</evidence>
<reference evidence="8" key="1">
    <citation type="submission" date="2015-07" db="EMBL/GenBank/DDBJ databases">
        <authorList>
            <consortium name="Consortium for Microbial Forensics and Genomics (microFORGE)"/>
            <person name="Knight B.M."/>
            <person name="Roberts D.P."/>
            <person name="Lin D."/>
            <person name="Hari K."/>
            <person name="Fletcher J."/>
            <person name="Melcher U."/>
            <person name="Blagden T."/>
            <person name="Winegar R.A."/>
        </authorList>
    </citation>
    <scope>NUCLEOTIDE SEQUENCE [LARGE SCALE GENOMIC DNA]</scope>
    <source>
        <strain evidence="8">DSM 23493</strain>
    </source>
</reference>
<dbReference type="PATRIC" id="fig|582475.4.peg.3941"/>
<dbReference type="SUPFAM" id="SSF53901">
    <property type="entry name" value="Thiolase-like"/>
    <property type="match status" value="2"/>
</dbReference>
<keyword evidence="3" id="KW-0012">Acyltransferase</keyword>
<dbReference type="PIRSF" id="PIRSF000451">
    <property type="entry name" value="PKS_III"/>
    <property type="match status" value="1"/>
</dbReference>
<keyword evidence="2" id="KW-0808">Transferase</keyword>
<dbReference type="InterPro" id="IPR011141">
    <property type="entry name" value="Polyketide_synthase_type-III"/>
</dbReference>
<dbReference type="EMBL" id="LFXJ01000002">
    <property type="protein sequence ID" value="KMY33857.1"/>
    <property type="molecule type" value="Genomic_DNA"/>
</dbReference>
<dbReference type="GeneID" id="96597075"/>
<dbReference type="GO" id="GO:0016747">
    <property type="term" value="F:acyltransferase activity, transferring groups other than amino-acyl groups"/>
    <property type="evidence" value="ECO:0007669"/>
    <property type="project" value="InterPro"/>
</dbReference>
<feature type="domain" description="Chalcone/stilbene synthase C-terminal" evidence="6">
    <location>
        <begin position="225"/>
        <end position="357"/>
    </location>
</feature>
<dbReference type="Pfam" id="PF00195">
    <property type="entry name" value="Chal_sti_synt_N"/>
    <property type="match status" value="1"/>
</dbReference>
<dbReference type="InterPro" id="IPR016039">
    <property type="entry name" value="Thiolase-like"/>
</dbReference>
<evidence type="ECO:0000259" key="5">
    <source>
        <dbReference type="Pfam" id="PF00195"/>
    </source>
</evidence>
<gene>
    <name evidence="7" type="ORF">ACZ11_01925</name>
</gene>
<dbReference type="PANTHER" id="PTHR11877">
    <property type="entry name" value="HYDROXYMETHYLGLUTARYL-COA SYNTHASE"/>
    <property type="match status" value="1"/>
</dbReference>
<sequence>MSKIISISTYQPPYTLQQTNAEELTKELFHAKIPKLERYLKVFENGGIATRHFCVPPEWHRTDHSFEERNDLYIELATQYSVDVIQACLQNEAFLQSPISPKDIDAIIFVSSTGISTPSIDARVMNKLPFSDRLKRIPLWGLGCAGGAAGVSRAYDFCRAHSEAKVLVVCVELCSLTFQPNDFSKSNLIGSSLFADGAACILVCGDEVNITVKKSVPAIIGTGSKWMPDSENVMGWNIKNNGLHVVFQKSIPAIITNWLGPFIEQFLLEHELYSEQLNHFIAHPGGKKVLKAYEDTLYLASKKTDISREILKFHGNMSSPTVLYVLEQFMLNEGQVEDTGLLVALGPGFCAEAVLLKWRE</sequence>
<evidence type="ECO:0000256" key="4">
    <source>
        <dbReference type="PIRSR" id="PIRSR000451-1"/>
    </source>
</evidence>
<proteinExistence type="inferred from homology"/>
<evidence type="ECO:0000256" key="1">
    <source>
        <dbReference type="ARBA" id="ARBA00005531"/>
    </source>
</evidence>
<dbReference type="OrthoDB" id="9786288at2"/>
<comment type="similarity">
    <text evidence="1">Belongs to the thiolase-like superfamily. Chalcone/stilbene synthases family.</text>
</comment>
<name>A0A0K9FI29_9BACI</name>
<feature type="active site" description="Acyl-thioester intermediate" evidence="4">
    <location>
        <position position="144"/>
    </location>
</feature>
<dbReference type="PANTHER" id="PTHR11877:SF99">
    <property type="entry name" value="1,3,6,8-TETRAHYDROXYNAPHTHALENE SYNTHASE"/>
    <property type="match status" value="1"/>
</dbReference>
<accession>A0A0K9FI29</accession>
<dbReference type="Pfam" id="PF02797">
    <property type="entry name" value="Chal_sti_synt_C"/>
    <property type="match status" value="1"/>
</dbReference>
<dbReference type="RefSeq" id="WP_049663176.1">
    <property type="nucleotide sequence ID" value="NZ_LFXJ01000002.1"/>
</dbReference>
<dbReference type="Proteomes" id="UP000037326">
    <property type="component" value="Unassembled WGS sequence"/>
</dbReference>
<comment type="caution">
    <text evidence="7">The sequence shown here is derived from an EMBL/GenBank/DDBJ whole genome shotgun (WGS) entry which is preliminary data.</text>
</comment>
<dbReference type="InterPro" id="IPR012328">
    <property type="entry name" value="Chalcone/stilbene_synt_C"/>
</dbReference>
<protein>
    <submittedName>
        <fullName evidence="7">Chalcone synthase</fullName>
    </submittedName>
</protein>
<dbReference type="InterPro" id="IPR001099">
    <property type="entry name" value="Chalcone/stilbene_synt_N"/>
</dbReference>
<dbReference type="CDD" id="cd00831">
    <property type="entry name" value="CHS_like"/>
    <property type="match status" value="1"/>
</dbReference>
<dbReference type="GO" id="GO:0030639">
    <property type="term" value="P:polyketide biosynthetic process"/>
    <property type="evidence" value="ECO:0007669"/>
    <property type="project" value="TreeGrafter"/>
</dbReference>
<dbReference type="Gene3D" id="3.40.47.10">
    <property type="match status" value="2"/>
</dbReference>
<feature type="domain" description="Chalcone/stilbene synthase N-terminal" evidence="5">
    <location>
        <begin position="65"/>
        <end position="206"/>
    </location>
</feature>
<evidence type="ECO:0000259" key="6">
    <source>
        <dbReference type="Pfam" id="PF02797"/>
    </source>
</evidence>
<evidence type="ECO:0000313" key="8">
    <source>
        <dbReference type="Proteomes" id="UP000037326"/>
    </source>
</evidence>
<dbReference type="AlphaFoldDB" id="A0A0K9FI29"/>
<organism evidence="7 8">
    <name type="scientific">Lysinibacillus xylanilyticus</name>
    <dbReference type="NCBI Taxonomy" id="582475"/>
    <lineage>
        <taxon>Bacteria</taxon>
        <taxon>Bacillati</taxon>
        <taxon>Bacillota</taxon>
        <taxon>Bacilli</taxon>
        <taxon>Bacillales</taxon>
        <taxon>Bacillaceae</taxon>
        <taxon>Lysinibacillus</taxon>
    </lineage>
</organism>